<keyword evidence="1" id="KW-0482">Metalloprotease</keyword>
<dbReference type="Proteomes" id="UP000596977">
    <property type="component" value="Unassembled WGS sequence"/>
</dbReference>
<comment type="function">
    <text evidence="1">Involved in peptidolytic degradation of cyclic heptapeptide hepatotoxin microcystin (MC).</text>
</comment>
<dbReference type="GO" id="GO:0006508">
    <property type="term" value="P:proteolysis"/>
    <property type="evidence" value="ECO:0007669"/>
    <property type="project" value="UniProtKB-KW"/>
</dbReference>
<evidence type="ECO:0000259" key="2">
    <source>
        <dbReference type="Pfam" id="PF07171"/>
    </source>
</evidence>
<gene>
    <name evidence="4" type="ORF">GCM10011499_19330</name>
</gene>
<feature type="domain" description="Microcystin LR degradation protein MlrC N-terminal" evidence="3">
    <location>
        <begin position="2"/>
        <end position="285"/>
    </location>
</feature>
<dbReference type="RefSeq" id="WP_127074276.1">
    <property type="nucleotide sequence ID" value="NZ_BMKB01000003.1"/>
</dbReference>
<proteinExistence type="inferred from homology"/>
<keyword evidence="1" id="KW-0479">Metal-binding</keyword>
<comment type="caution">
    <text evidence="4">The sequence shown here is derived from an EMBL/GenBank/DDBJ whole genome shotgun (WGS) entry which is preliminary data.</text>
</comment>
<dbReference type="EMBL" id="BMKB01000003">
    <property type="protein sequence ID" value="GGA49578.1"/>
    <property type="molecule type" value="Genomic_DNA"/>
</dbReference>
<evidence type="ECO:0000313" key="4">
    <source>
        <dbReference type="EMBL" id="GGA49578.1"/>
    </source>
</evidence>
<dbReference type="Pfam" id="PF07364">
    <property type="entry name" value="DUF1485"/>
    <property type="match status" value="1"/>
</dbReference>
<organism evidence="4 5">
    <name type="scientific">Pelagibacterium lentulum</name>
    <dbReference type="NCBI Taxonomy" id="2029865"/>
    <lineage>
        <taxon>Bacteria</taxon>
        <taxon>Pseudomonadati</taxon>
        <taxon>Pseudomonadota</taxon>
        <taxon>Alphaproteobacteria</taxon>
        <taxon>Hyphomicrobiales</taxon>
        <taxon>Devosiaceae</taxon>
        <taxon>Pelagibacterium</taxon>
    </lineage>
</organism>
<keyword evidence="1" id="KW-0645">Protease</keyword>
<comment type="similarity">
    <text evidence="1">Belongs to the peptidase M81 family.</text>
</comment>
<dbReference type="AlphaFoldDB" id="A0A916RBL3"/>
<reference evidence="4 5" key="1">
    <citation type="journal article" date="2014" name="Int. J. Syst. Evol. Microbiol.">
        <title>Complete genome sequence of Corynebacterium casei LMG S-19264T (=DSM 44701T), isolated from a smear-ripened cheese.</title>
        <authorList>
            <consortium name="US DOE Joint Genome Institute (JGI-PGF)"/>
            <person name="Walter F."/>
            <person name="Albersmeier A."/>
            <person name="Kalinowski J."/>
            <person name="Ruckert C."/>
        </authorList>
    </citation>
    <scope>NUCLEOTIDE SEQUENCE [LARGE SCALE GENOMIC DNA]</scope>
    <source>
        <strain evidence="4 5">CGMCC 1.15896</strain>
    </source>
</reference>
<name>A0A916RBL3_9HYPH</name>
<evidence type="ECO:0000256" key="1">
    <source>
        <dbReference type="PIRNR" id="PIRNR012702"/>
    </source>
</evidence>
<accession>A0A916RBL3</accession>
<dbReference type="InterPro" id="IPR015995">
    <property type="entry name" value="MlrC_N"/>
</dbReference>
<dbReference type="InterPro" id="IPR009197">
    <property type="entry name" value="MlrC"/>
</dbReference>
<protein>
    <recommendedName>
        <fullName evidence="1">Microcystinase C</fullName>
        <shortName evidence="1">MlrC</shortName>
    </recommendedName>
</protein>
<dbReference type="GO" id="GO:0046872">
    <property type="term" value="F:metal ion binding"/>
    <property type="evidence" value="ECO:0007669"/>
    <property type="project" value="UniProtKB-KW"/>
</dbReference>
<feature type="domain" description="Microcystin LR degradation protein MlrC C-terminal" evidence="2">
    <location>
        <begin position="301"/>
        <end position="476"/>
    </location>
</feature>
<keyword evidence="5" id="KW-1185">Reference proteome</keyword>
<evidence type="ECO:0000313" key="5">
    <source>
        <dbReference type="Proteomes" id="UP000596977"/>
    </source>
</evidence>
<sequence length="498" mass="53978">MRIFTASLATETNTFSPVPTDRAAFEAAFYAGPGKHPDTPTLCSSPVLILRRLAEREGLVVIEGSSSWAEPAGLIKKDAYESLRDEILAQLRAALPVDGVVLGLHGAMVAQGYDDCEGDLLARVREIVGPDIFVGAEFDPHSHLTAKRVDALDLAAAFLEFPHTDFYERGEHVVELSLRAMRGEIEPVMSVYDCEMIGIYPTSQQPMRGFVDQIHELEGKDGVLSVSVIHGFMAGDVPEMGTRILVVTDNDKEKGDALARELGEALYRMRGSTSMPLHNLDDGLDLVLSKIGSTPGKPVTISDIWDNPGGGCAGDGTHILKALIERGANKVGVGTIWDPVAVMFCHAAGQGARLKMRLGGKVSKEAGEPVDVEIEVLHLADPGWQSFRASRVTLGRAATVRIVGTDIDIVLISTRTQTYEPDIFTNMGVNFAEKDILLIKSTNHFFAGFDPVSSEIIYIEAPSTYPVDPTKTDYKKMQRNIWPRVSDPLGLGAPKAAQ</sequence>
<dbReference type="PIRSF" id="PIRSF012702">
    <property type="entry name" value="UCP012702"/>
    <property type="match status" value="1"/>
</dbReference>
<comment type="cofactor">
    <cofactor evidence="1">
        <name>Zn(2+)</name>
        <dbReference type="ChEBI" id="CHEBI:29105"/>
    </cofactor>
    <text evidence="1">Binds 1 zinc ion per subunit.</text>
</comment>
<keyword evidence="1" id="KW-0378">Hydrolase</keyword>
<dbReference type="OrthoDB" id="9782658at2"/>
<dbReference type="InterPro" id="IPR010799">
    <property type="entry name" value="MlrC_C"/>
</dbReference>
<evidence type="ECO:0000259" key="3">
    <source>
        <dbReference type="Pfam" id="PF07364"/>
    </source>
</evidence>
<dbReference type="Pfam" id="PF07171">
    <property type="entry name" value="MlrC_C"/>
    <property type="match status" value="1"/>
</dbReference>
<dbReference type="GO" id="GO:0008237">
    <property type="term" value="F:metallopeptidase activity"/>
    <property type="evidence" value="ECO:0007669"/>
    <property type="project" value="UniProtKB-KW"/>
</dbReference>